<evidence type="ECO:0000256" key="1">
    <source>
        <dbReference type="SAM" id="MobiDB-lite"/>
    </source>
</evidence>
<protein>
    <submittedName>
        <fullName evidence="2">Uncharacterized protein</fullName>
    </submittedName>
</protein>
<reference evidence="2 3" key="1">
    <citation type="submission" date="2024-09" db="EMBL/GenBank/DDBJ databases">
        <title>The Natural Products Discovery Center: Release of the First 8490 Sequenced Strains for Exploring Actinobacteria Biosynthetic Diversity.</title>
        <authorList>
            <person name="Kalkreuter E."/>
            <person name="Kautsar S.A."/>
            <person name="Yang D."/>
            <person name="Bader C.D."/>
            <person name="Teijaro C.N."/>
            <person name="Fluegel L."/>
            <person name="Davis C.M."/>
            <person name="Simpson J.R."/>
            <person name="Lauterbach L."/>
            <person name="Steele A.D."/>
            <person name="Gui C."/>
            <person name="Meng S."/>
            <person name="Li G."/>
            <person name="Viehrig K."/>
            <person name="Ye F."/>
            <person name="Su P."/>
            <person name="Kiefer A.F."/>
            <person name="Nichols A."/>
            <person name="Cepeda A.J."/>
            <person name="Yan W."/>
            <person name="Fan B."/>
            <person name="Jiang Y."/>
            <person name="Adhikari A."/>
            <person name="Zheng C.-J."/>
            <person name="Schuster L."/>
            <person name="Cowan T.M."/>
            <person name="Smanski M.J."/>
            <person name="Chevrette M.G."/>
            <person name="De Carvalho L.P.S."/>
            <person name="Shen B."/>
        </authorList>
    </citation>
    <scope>NUCLEOTIDE SEQUENCE [LARGE SCALE GENOMIC DNA]</scope>
    <source>
        <strain evidence="2 3">NPDC057399</strain>
    </source>
</reference>
<organism evidence="2 3">
    <name type="scientific">Streptomyces cellulosae</name>
    <dbReference type="NCBI Taxonomy" id="1968"/>
    <lineage>
        <taxon>Bacteria</taxon>
        <taxon>Bacillati</taxon>
        <taxon>Actinomycetota</taxon>
        <taxon>Actinomycetes</taxon>
        <taxon>Kitasatosporales</taxon>
        <taxon>Streptomycetaceae</taxon>
        <taxon>Streptomyces</taxon>
    </lineage>
</organism>
<gene>
    <name evidence="2" type="ORF">ACFU0X_20675</name>
</gene>
<feature type="region of interest" description="Disordered" evidence="1">
    <location>
        <begin position="118"/>
        <end position="137"/>
    </location>
</feature>
<accession>A0ABW6JL53</accession>
<evidence type="ECO:0000313" key="2">
    <source>
        <dbReference type="EMBL" id="MFE7965417.1"/>
    </source>
</evidence>
<comment type="caution">
    <text evidence="2">The sequence shown here is derived from an EMBL/GenBank/DDBJ whole genome shotgun (WGS) entry which is preliminary data.</text>
</comment>
<sequence length="148" mass="15407">MSEDRPRGRAAQHHLVMALRTLSEIPGAPAFTAYDRATKLFRLTAADGSDRALTAADVPVYLAGAAHAAAAIATPSRKQDRGQVVAQALTQLPAAVREAPLPTGARLAPYLQGVQDASDALAARPTSKRRSDASAYAQAAAHALRDAS</sequence>
<dbReference type="RefSeq" id="WP_381727287.1">
    <property type="nucleotide sequence ID" value="NZ_JBHVBU010000058.1"/>
</dbReference>
<proteinExistence type="predicted"/>
<keyword evidence="3" id="KW-1185">Reference proteome</keyword>
<dbReference type="EMBL" id="JBHVBU010000058">
    <property type="protein sequence ID" value="MFE7965417.1"/>
    <property type="molecule type" value="Genomic_DNA"/>
</dbReference>
<evidence type="ECO:0000313" key="3">
    <source>
        <dbReference type="Proteomes" id="UP001600650"/>
    </source>
</evidence>
<dbReference type="Proteomes" id="UP001600650">
    <property type="component" value="Unassembled WGS sequence"/>
</dbReference>
<name>A0ABW6JL53_STRCE</name>